<evidence type="ECO:0000256" key="8">
    <source>
        <dbReference type="RuleBase" id="RU000461"/>
    </source>
</evidence>
<keyword evidence="4 8" id="KW-0560">Oxidoreductase</keyword>
<keyword evidence="6 8" id="KW-0503">Monooxygenase</keyword>
<dbReference type="AlphaFoldDB" id="A0A939F2P1"/>
<dbReference type="InterPro" id="IPR017972">
    <property type="entry name" value="Cyt_P450_CS"/>
</dbReference>
<dbReference type="GO" id="GO:0016705">
    <property type="term" value="F:oxidoreductase activity, acting on paired donors, with incorporation or reduction of molecular oxygen"/>
    <property type="evidence" value="ECO:0007669"/>
    <property type="project" value="InterPro"/>
</dbReference>
<dbReference type="Gene3D" id="1.10.630.10">
    <property type="entry name" value="Cytochrome P450"/>
    <property type="match status" value="1"/>
</dbReference>
<reference evidence="9" key="1">
    <citation type="submission" date="2021-03" db="EMBL/GenBank/DDBJ databases">
        <authorList>
            <person name="Kim M.K."/>
        </authorList>
    </citation>
    <scope>NUCLEOTIDE SEQUENCE</scope>
    <source>
        <strain evidence="9">BT186</strain>
    </source>
</reference>
<name>A0A939F2P1_9BACT</name>
<dbReference type="PRINTS" id="PR00463">
    <property type="entry name" value="EP450I"/>
</dbReference>
<protein>
    <submittedName>
        <fullName evidence="9">Cytochrome P450</fullName>
    </submittedName>
</protein>
<keyword evidence="5 7" id="KW-0408">Iron</keyword>
<evidence type="ECO:0000256" key="4">
    <source>
        <dbReference type="ARBA" id="ARBA00023002"/>
    </source>
</evidence>
<dbReference type="PANTHER" id="PTHR24291">
    <property type="entry name" value="CYTOCHROME P450 FAMILY 4"/>
    <property type="match status" value="1"/>
</dbReference>
<comment type="cofactor">
    <cofactor evidence="7">
        <name>heme</name>
        <dbReference type="ChEBI" id="CHEBI:30413"/>
    </cofactor>
</comment>
<dbReference type="SUPFAM" id="SSF48264">
    <property type="entry name" value="Cytochrome P450"/>
    <property type="match status" value="1"/>
</dbReference>
<dbReference type="GO" id="GO:0004497">
    <property type="term" value="F:monooxygenase activity"/>
    <property type="evidence" value="ECO:0007669"/>
    <property type="project" value="UniProtKB-KW"/>
</dbReference>
<gene>
    <name evidence="9" type="ORF">J0X19_20125</name>
</gene>
<dbReference type="Proteomes" id="UP000664144">
    <property type="component" value="Unassembled WGS sequence"/>
</dbReference>
<proteinExistence type="inferred from homology"/>
<organism evidence="9 10">
    <name type="scientific">Hymenobacter telluris</name>
    <dbReference type="NCBI Taxonomy" id="2816474"/>
    <lineage>
        <taxon>Bacteria</taxon>
        <taxon>Pseudomonadati</taxon>
        <taxon>Bacteroidota</taxon>
        <taxon>Cytophagia</taxon>
        <taxon>Cytophagales</taxon>
        <taxon>Hymenobacteraceae</taxon>
        <taxon>Hymenobacter</taxon>
    </lineage>
</organism>
<dbReference type="PRINTS" id="PR00385">
    <property type="entry name" value="P450"/>
</dbReference>
<evidence type="ECO:0000256" key="6">
    <source>
        <dbReference type="ARBA" id="ARBA00023033"/>
    </source>
</evidence>
<evidence type="ECO:0000313" key="10">
    <source>
        <dbReference type="Proteomes" id="UP000664144"/>
    </source>
</evidence>
<dbReference type="Pfam" id="PF00067">
    <property type="entry name" value="p450"/>
    <property type="match status" value="1"/>
</dbReference>
<evidence type="ECO:0000256" key="5">
    <source>
        <dbReference type="ARBA" id="ARBA00023004"/>
    </source>
</evidence>
<feature type="binding site" description="axial binding residue" evidence="7">
    <location>
        <position position="417"/>
    </location>
    <ligand>
        <name>heme</name>
        <dbReference type="ChEBI" id="CHEBI:30413"/>
    </ligand>
    <ligandPart>
        <name>Fe</name>
        <dbReference type="ChEBI" id="CHEBI:18248"/>
    </ligandPart>
</feature>
<evidence type="ECO:0000256" key="3">
    <source>
        <dbReference type="ARBA" id="ARBA00022723"/>
    </source>
</evidence>
<keyword evidence="3 7" id="KW-0479">Metal-binding</keyword>
<keyword evidence="10" id="KW-1185">Reference proteome</keyword>
<dbReference type="GO" id="GO:0005506">
    <property type="term" value="F:iron ion binding"/>
    <property type="evidence" value="ECO:0007669"/>
    <property type="project" value="InterPro"/>
</dbReference>
<dbReference type="InterPro" id="IPR036396">
    <property type="entry name" value="Cyt_P450_sf"/>
</dbReference>
<dbReference type="PROSITE" id="PS00086">
    <property type="entry name" value="CYTOCHROME_P450"/>
    <property type="match status" value="1"/>
</dbReference>
<evidence type="ECO:0000256" key="1">
    <source>
        <dbReference type="ARBA" id="ARBA00010617"/>
    </source>
</evidence>
<evidence type="ECO:0000256" key="2">
    <source>
        <dbReference type="ARBA" id="ARBA00022617"/>
    </source>
</evidence>
<dbReference type="PANTHER" id="PTHR24291:SF50">
    <property type="entry name" value="BIFUNCTIONAL ALBAFLAVENONE MONOOXYGENASE_TERPENE SYNTHASE"/>
    <property type="match status" value="1"/>
</dbReference>
<dbReference type="InterPro" id="IPR050196">
    <property type="entry name" value="Cytochrome_P450_Monoox"/>
</dbReference>
<keyword evidence="2 7" id="KW-0349">Heme</keyword>
<dbReference type="InterPro" id="IPR002401">
    <property type="entry name" value="Cyt_P450_E_grp-I"/>
</dbReference>
<comment type="similarity">
    <text evidence="1 8">Belongs to the cytochrome P450 family.</text>
</comment>
<dbReference type="InterPro" id="IPR001128">
    <property type="entry name" value="Cyt_P450"/>
</dbReference>
<dbReference type="RefSeq" id="WP_206986218.1">
    <property type="nucleotide sequence ID" value="NZ_JAFLQZ010000017.1"/>
</dbReference>
<sequence length="471" mass="53509">MSNTPAEPPKQPVRAPFPWVPQWRTLLNSVAFSRDPIGNLDRVLAQYGDTVGVYLGGVRPGIITRDPALVQHILQKNHRRYLKSDLTHGLIRYLGRGLLTNEGADWLRQRRLIQPGFHRQRLAGLVRLMQTAATEWTTELTERTATPNQSAVVDIHEAMTGVAFRIMARATFSTSLTEAEGERLADILTRIQAFYVRTIRQPYLRPWFRVNGAYRRHDALSQELRTLVRGYIRQRRQHPPAHPAQAPDDLLQMLLDTRYEDTGEPMTEEQLLDEVNILLVAGHETSANALSWLFYLLARHPEIAQKVRAETTAALADRSPEFHELAQLPYALNVVQEALRLYPPAWILDRVALEADEFQGQPIPKGTQFSLYLYGLHHHPTIWPDAEVFRPERFATGAQPALPTYGYLPFGGGPRLCVGNHFALTEIQLVMLETLRHFHLESATSAPPIMMPLVTLRPQGAMPLRFRRLAV</sequence>
<evidence type="ECO:0000313" key="9">
    <source>
        <dbReference type="EMBL" id="MBO0360278.1"/>
    </source>
</evidence>
<accession>A0A939F2P1</accession>
<evidence type="ECO:0000256" key="7">
    <source>
        <dbReference type="PIRSR" id="PIRSR602401-1"/>
    </source>
</evidence>
<dbReference type="EMBL" id="JAFLQZ010000017">
    <property type="protein sequence ID" value="MBO0360278.1"/>
    <property type="molecule type" value="Genomic_DNA"/>
</dbReference>
<comment type="caution">
    <text evidence="9">The sequence shown here is derived from an EMBL/GenBank/DDBJ whole genome shotgun (WGS) entry which is preliminary data.</text>
</comment>
<dbReference type="GO" id="GO:0020037">
    <property type="term" value="F:heme binding"/>
    <property type="evidence" value="ECO:0007669"/>
    <property type="project" value="InterPro"/>
</dbReference>